<evidence type="ECO:0000256" key="9">
    <source>
        <dbReference type="ARBA" id="ARBA00023295"/>
    </source>
</evidence>
<protein>
    <submittedName>
        <fullName evidence="14">Uncharacterized protein</fullName>
    </submittedName>
</protein>
<comment type="caution">
    <text evidence="14">The sequence shown here is derived from an EMBL/GenBank/DDBJ whole genome shotgun (WGS) entry which is preliminary data.</text>
</comment>
<dbReference type="AlphaFoldDB" id="A0A9P8PNZ9"/>
<evidence type="ECO:0000256" key="2">
    <source>
        <dbReference type="ARBA" id="ARBA00008773"/>
    </source>
</evidence>
<keyword evidence="3" id="KW-0134">Cell wall</keyword>
<comment type="subcellular location">
    <subcellularLocation>
        <location evidence="1">Secreted</location>
        <location evidence="1">Cell wall</location>
    </subcellularLocation>
</comment>
<dbReference type="FunFam" id="3.20.20.80:FF:000111">
    <property type="entry name" value="Soluble cell wall protein"/>
    <property type="match status" value="1"/>
</dbReference>
<keyword evidence="7" id="KW-0378">Hydrolase</keyword>
<evidence type="ECO:0000256" key="8">
    <source>
        <dbReference type="ARBA" id="ARBA00023180"/>
    </source>
</evidence>
<evidence type="ECO:0000256" key="13">
    <source>
        <dbReference type="SAM" id="SignalP"/>
    </source>
</evidence>
<proteinExistence type="inferred from homology"/>
<dbReference type="PROSITE" id="PS00430">
    <property type="entry name" value="TONB_DEPENDENT_REC_1"/>
    <property type="match status" value="1"/>
</dbReference>
<evidence type="ECO:0000256" key="6">
    <source>
        <dbReference type="ARBA" id="ARBA00022729"/>
    </source>
</evidence>
<dbReference type="GO" id="GO:0009986">
    <property type="term" value="C:cell surface"/>
    <property type="evidence" value="ECO:0007669"/>
    <property type="project" value="TreeGrafter"/>
</dbReference>
<evidence type="ECO:0000256" key="12">
    <source>
        <dbReference type="SAM" id="MobiDB-lite"/>
    </source>
</evidence>
<gene>
    <name evidence="14" type="ORF">WICMUC_003100</name>
</gene>
<dbReference type="InterPro" id="IPR050732">
    <property type="entry name" value="Beta-glucan_modifiers"/>
</dbReference>
<comment type="function">
    <text evidence="11">Glucanases possibly play a role in cell expansion during growth, in cell-cell fusion during mating, and in spore release during sporulation.</text>
</comment>
<keyword evidence="9" id="KW-0326">Glycosidase</keyword>
<keyword evidence="6 13" id="KW-0732">Signal</keyword>
<sequence>MLFSSLYKAAILAASLVSAAPAHVHNEHKRNLVIVTETETVVVTASAPLVIAGASTTVSLDTVNTDFAQSSSYATIVKQAQVTGSAAVVDTTTLSSNTEVDSTETAVAVTTSVADTTSTSSSSSTSVSTSTSSSTSLSKGKGITYSPYTAAGGCKSLAQIKTDFERLTDYEIIRLYGVDCSQVEFVLQAKSSSQKLFLGIYFVDAIEAGISEIASAIESYGSWDDVYTVSIGNELVNDGEATVAQVAEYVSTGRSALTAAGYTGPVVSVDTHVATINNPGLCSISDYVAINAHAYFDYYTEAEDAGSWLLLQIQRVWSACGGAKNVYVTETGWPHQGDTYGVAVASLEAQASAISSIVSVVGDDAILFNAFDDLWKADGAQNCEKYWGINH</sequence>
<reference evidence="14" key="1">
    <citation type="journal article" date="2021" name="Open Biol.">
        <title>Shared evolutionary footprints suggest mitochondrial oxidative damage underlies multiple complex I losses in fungi.</title>
        <authorList>
            <person name="Schikora-Tamarit M.A."/>
            <person name="Marcet-Houben M."/>
            <person name="Nosek J."/>
            <person name="Gabaldon T."/>
        </authorList>
    </citation>
    <scope>NUCLEOTIDE SEQUENCE</scope>
    <source>
        <strain evidence="14">CBS6341</strain>
    </source>
</reference>
<evidence type="ECO:0000256" key="7">
    <source>
        <dbReference type="ARBA" id="ARBA00022801"/>
    </source>
</evidence>
<keyword evidence="4" id="KW-0964">Secreted</keyword>
<feature type="signal peptide" evidence="13">
    <location>
        <begin position="1"/>
        <end position="19"/>
    </location>
</feature>
<dbReference type="GO" id="GO:0071555">
    <property type="term" value="P:cell wall organization"/>
    <property type="evidence" value="ECO:0007669"/>
    <property type="project" value="UniProtKB-KW"/>
</dbReference>
<dbReference type="GO" id="GO:0042973">
    <property type="term" value="F:glucan endo-1,3-beta-D-glucosidase activity"/>
    <property type="evidence" value="ECO:0007669"/>
    <property type="project" value="TreeGrafter"/>
</dbReference>
<dbReference type="SUPFAM" id="SSF51445">
    <property type="entry name" value="(Trans)glycosidases"/>
    <property type="match status" value="1"/>
</dbReference>
<feature type="region of interest" description="Disordered" evidence="12">
    <location>
        <begin position="116"/>
        <end position="139"/>
    </location>
</feature>
<accession>A0A9P8PNZ9</accession>
<evidence type="ECO:0000256" key="10">
    <source>
        <dbReference type="ARBA" id="ARBA00023316"/>
    </source>
</evidence>
<dbReference type="OrthoDB" id="941679at2759"/>
<keyword evidence="15" id="KW-1185">Reference proteome</keyword>
<dbReference type="EMBL" id="JAEUBF010000838">
    <property type="protein sequence ID" value="KAH3674684.1"/>
    <property type="molecule type" value="Genomic_DNA"/>
</dbReference>
<dbReference type="GO" id="GO:0005576">
    <property type="term" value="C:extracellular region"/>
    <property type="evidence" value="ECO:0007669"/>
    <property type="project" value="UniProtKB-ARBA"/>
</dbReference>
<evidence type="ECO:0000313" key="15">
    <source>
        <dbReference type="Proteomes" id="UP000769528"/>
    </source>
</evidence>
<keyword evidence="10" id="KW-0961">Cell wall biogenesis/degradation</keyword>
<name>A0A9P8PNZ9_9ASCO</name>
<evidence type="ECO:0000313" key="14">
    <source>
        <dbReference type="EMBL" id="KAH3674684.1"/>
    </source>
</evidence>
<evidence type="ECO:0000256" key="3">
    <source>
        <dbReference type="ARBA" id="ARBA00022512"/>
    </source>
</evidence>
<dbReference type="PANTHER" id="PTHR16631:SF14">
    <property type="entry name" value="FAMILY 17 GLUCOSIDASE SCW10-RELATED"/>
    <property type="match status" value="1"/>
</dbReference>
<feature type="chain" id="PRO_5040238947" evidence="13">
    <location>
        <begin position="20"/>
        <end position="391"/>
    </location>
</feature>
<dbReference type="PANTHER" id="PTHR16631">
    <property type="entry name" value="GLUCAN 1,3-BETA-GLUCOSIDASE"/>
    <property type="match status" value="1"/>
</dbReference>
<dbReference type="GO" id="GO:0009277">
    <property type="term" value="C:fungal-type cell wall"/>
    <property type="evidence" value="ECO:0007669"/>
    <property type="project" value="TreeGrafter"/>
</dbReference>
<evidence type="ECO:0000256" key="4">
    <source>
        <dbReference type="ARBA" id="ARBA00022525"/>
    </source>
</evidence>
<comment type="similarity">
    <text evidence="2">Belongs to the glycosyl hydrolase 17 family.</text>
</comment>
<dbReference type="InterPro" id="IPR010916">
    <property type="entry name" value="TonB_box_CS"/>
</dbReference>
<feature type="compositionally biased region" description="Low complexity" evidence="12">
    <location>
        <begin position="116"/>
        <end position="136"/>
    </location>
</feature>
<organism evidence="14 15">
    <name type="scientific">Wickerhamomyces mucosus</name>
    <dbReference type="NCBI Taxonomy" id="1378264"/>
    <lineage>
        <taxon>Eukaryota</taxon>
        <taxon>Fungi</taxon>
        <taxon>Dikarya</taxon>
        <taxon>Ascomycota</taxon>
        <taxon>Saccharomycotina</taxon>
        <taxon>Saccharomycetes</taxon>
        <taxon>Phaffomycetales</taxon>
        <taxon>Wickerhamomycetaceae</taxon>
        <taxon>Wickerhamomyces</taxon>
    </lineage>
</organism>
<reference evidence="14" key="2">
    <citation type="submission" date="2021-01" db="EMBL/GenBank/DDBJ databases">
        <authorList>
            <person name="Schikora-Tamarit M.A."/>
        </authorList>
    </citation>
    <scope>NUCLEOTIDE SEQUENCE</scope>
    <source>
        <strain evidence="14">CBS6341</strain>
    </source>
</reference>
<keyword evidence="8" id="KW-0325">Glycoprotein</keyword>
<evidence type="ECO:0000256" key="5">
    <source>
        <dbReference type="ARBA" id="ARBA00022685"/>
    </source>
</evidence>
<dbReference type="Proteomes" id="UP000769528">
    <property type="component" value="Unassembled WGS sequence"/>
</dbReference>
<evidence type="ECO:0000256" key="11">
    <source>
        <dbReference type="ARBA" id="ARBA00056660"/>
    </source>
</evidence>
<evidence type="ECO:0000256" key="1">
    <source>
        <dbReference type="ARBA" id="ARBA00004191"/>
    </source>
</evidence>
<dbReference type="InterPro" id="IPR017853">
    <property type="entry name" value="GH"/>
</dbReference>
<dbReference type="Gene3D" id="3.20.20.80">
    <property type="entry name" value="Glycosidases"/>
    <property type="match status" value="1"/>
</dbReference>
<dbReference type="GO" id="GO:0000747">
    <property type="term" value="P:conjugation with cellular fusion"/>
    <property type="evidence" value="ECO:0007669"/>
    <property type="project" value="UniProtKB-ARBA"/>
</dbReference>
<keyword evidence="5" id="KW-0165">Cleavage on pair of basic residues</keyword>